<dbReference type="NCBIfam" id="NF045639">
    <property type="entry name" value="GCX_COOH"/>
    <property type="match status" value="1"/>
</dbReference>
<evidence type="ECO:0000256" key="1">
    <source>
        <dbReference type="SAM" id="SignalP"/>
    </source>
</evidence>
<feature type="chain" id="PRO_5026976487" evidence="1">
    <location>
        <begin position="22"/>
        <end position="195"/>
    </location>
</feature>
<evidence type="ECO:0000313" key="3">
    <source>
        <dbReference type="Proteomes" id="UP000502756"/>
    </source>
</evidence>
<gene>
    <name evidence="2" type="ORF">HNV11_09805</name>
</gene>
<dbReference type="AlphaFoldDB" id="A0A6M5Y6Y9"/>
<dbReference type="Proteomes" id="UP000502756">
    <property type="component" value="Chromosome"/>
</dbReference>
<dbReference type="KEGG" id="stae:HNV11_09805"/>
<keyword evidence="1" id="KW-0732">Signal</keyword>
<dbReference type="RefSeq" id="WP_171739495.1">
    <property type="nucleotide sequence ID" value="NZ_CP053435.1"/>
</dbReference>
<evidence type="ECO:0000313" key="2">
    <source>
        <dbReference type="EMBL" id="QJW89655.1"/>
    </source>
</evidence>
<dbReference type="InterPro" id="IPR055015">
    <property type="entry name" value="GCX_COOH"/>
</dbReference>
<dbReference type="InterPro" id="IPR026444">
    <property type="entry name" value="Secre_tail"/>
</dbReference>
<organism evidence="2 3">
    <name type="scientific">Spirosoma taeanense</name>
    <dbReference type="NCBI Taxonomy" id="2735870"/>
    <lineage>
        <taxon>Bacteria</taxon>
        <taxon>Pseudomonadati</taxon>
        <taxon>Bacteroidota</taxon>
        <taxon>Cytophagia</taxon>
        <taxon>Cytophagales</taxon>
        <taxon>Cytophagaceae</taxon>
        <taxon>Spirosoma</taxon>
    </lineage>
</organism>
<dbReference type="EMBL" id="CP053435">
    <property type="protein sequence ID" value="QJW89655.1"/>
    <property type="molecule type" value="Genomic_DNA"/>
</dbReference>
<proteinExistence type="predicted"/>
<reference evidence="2 3" key="1">
    <citation type="submission" date="2020-05" db="EMBL/GenBank/DDBJ databases">
        <title>Genome sequencing of Spirosoma sp. TS118.</title>
        <authorList>
            <person name="Lee J.-H."/>
            <person name="Jeong S."/>
            <person name="Zhao L."/>
            <person name="Jung J.-H."/>
            <person name="Kim M.-K."/>
            <person name="Lim S."/>
        </authorList>
    </citation>
    <scope>NUCLEOTIDE SEQUENCE [LARGE SCALE GENOMIC DNA]</scope>
    <source>
        <strain evidence="2 3">TS118</strain>
    </source>
</reference>
<sequence>MVKLNSVLLSGLFLIPSAAGWAGTEDPCAVTLRLTQRISRGETRQPQAIQTLVATNVVDREALASYQAGRSLTLLPGFSAEQGSVFTAEVKSCTCNPLPSADLAAESENRLTLTAYPNPFTETTVIRYRLTEASAVSLSLLDEQGRAVDMLISGEMQEAGLHEYTYRNASSPAMVYLYSLRTNQGVTTKRLIKQR</sequence>
<keyword evidence="3" id="KW-1185">Reference proteome</keyword>
<protein>
    <submittedName>
        <fullName evidence="2">T9SS type A sorting domain-containing protein</fullName>
    </submittedName>
</protein>
<name>A0A6M5Y6Y9_9BACT</name>
<dbReference type="NCBIfam" id="TIGR04183">
    <property type="entry name" value="Por_Secre_tail"/>
    <property type="match status" value="1"/>
</dbReference>
<accession>A0A6M5Y6Y9</accession>
<feature type="signal peptide" evidence="1">
    <location>
        <begin position="1"/>
        <end position="21"/>
    </location>
</feature>